<sequence length="95" mass="10774">MYTNSYLLSLSENKRDSINITQGKKRITNTIFLSVVDNCKSGNNIAINTTTTIDKTPVTKENKEVLFFGIKANPNRQIAQKQTPSLRYPIMLQHT</sequence>
<gene>
    <name evidence="1" type="ORF">CGC43_08095</name>
</gene>
<dbReference type="EMBL" id="CP022375">
    <property type="protein sequence ID" value="AXH30735.1"/>
    <property type="molecule type" value="Genomic_DNA"/>
</dbReference>
<reference evidence="1 2" key="1">
    <citation type="submission" date="2017-07" db="EMBL/GenBank/DDBJ databases">
        <title>Complete genome sequences and comparative analysis of the novel pathogen Francisella opportunistica.</title>
        <authorList>
            <person name="Dietrich E.A."/>
            <person name="Kingry L.C."/>
            <person name="Petersen J.M."/>
        </authorList>
    </citation>
    <scope>NUCLEOTIDE SEQUENCE [LARGE SCALE GENOMIC DNA]</scope>
    <source>
        <strain evidence="1 2">14-2155</strain>
    </source>
</reference>
<accession>A0A345JTT9</accession>
<protein>
    <submittedName>
        <fullName evidence="1">Uncharacterized protein</fullName>
    </submittedName>
</protein>
<dbReference type="AlphaFoldDB" id="A0A345JTT9"/>
<evidence type="ECO:0000313" key="2">
    <source>
        <dbReference type="Proteomes" id="UP000253862"/>
    </source>
</evidence>
<keyword evidence="2" id="KW-1185">Reference proteome</keyword>
<dbReference type="Proteomes" id="UP000253862">
    <property type="component" value="Chromosome"/>
</dbReference>
<dbReference type="KEGG" id="foo:CGC45_08130"/>
<proteinExistence type="predicted"/>
<organism evidence="1 2">
    <name type="scientific">Francisella opportunistica</name>
    <dbReference type="NCBI Taxonomy" id="2016517"/>
    <lineage>
        <taxon>Bacteria</taxon>
        <taxon>Pseudomonadati</taxon>
        <taxon>Pseudomonadota</taxon>
        <taxon>Gammaproteobacteria</taxon>
        <taxon>Thiotrichales</taxon>
        <taxon>Francisellaceae</taxon>
        <taxon>Francisella</taxon>
    </lineage>
</organism>
<evidence type="ECO:0000313" key="1">
    <source>
        <dbReference type="EMBL" id="AXH30735.1"/>
    </source>
</evidence>
<name>A0A345JTT9_9GAMM</name>